<organism evidence="1 2">
    <name type="scientific">Bacteriovorax antarcticus</name>
    <dbReference type="NCBI Taxonomy" id="3088717"/>
    <lineage>
        <taxon>Bacteria</taxon>
        <taxon>Pseudomonadati</taxon>
        <taxon>Bdellovibrionota</taxon>
        <taxon>Bacteriovoracia</taxon>
        <taxon>Bacteriovoracales</taxon>
        <taxon>Bacteriovoracaceae</taxon>
        <taxon>Bacteriovorax</taxon>
    </lineage>
</organism>
<dbReference type="RefSeq" id="WP_323577423.1">
    <property type="nucleotide sequence ID" value="NZ_JAYGJQ010000002.1"/>
</dbReference>
<evidence type="ECO:0000313" key="1">
    <source>
        <dbReference type="EMBL" id="MEA9357417.1"/>
    </source>
</evidence>
<gene>
    <name evidence="1" type="ORF">SHI21_14415</name>
</gene>
<accession>A0ABU5VWT8</accession>
<dbReference type="Proteomes" id="UP001302274">
    <property type="component" value="Unassembled WGS sequence"/>
</dbReference>
<dbReference type="SUPFAM" id="SSF55136">
    <property type="entry name" value="Probable bacterial effector-binding domain"/>
    <property type="match status" value="1"/>
</dbReference>
<proteinExistence type="predicted"/>
<keyword evidence="2" id="KW-1185">Reference proteome</keyword>
<comment type="caution">
    <text evidence="1">The sequence shown here is derived from an EMBL/GenBank/DDBJ whole genome shotgun (WGS) entry which is preliminary data.</text>
</comment>
<name>A0ABU5VWT8_9BACT</name>
<sequence length="212" mass="23579">MAAENSSLTVPFSEKLKGIPGIFGIRLSGGPAYDVLTSDGEVEIRSYRPLLLASITINGSFDQARKEAFAALSSYIFGKNKDKKNLKMTTPVLQEENSDVLEMTSPVIHEPTGLGWTMSFVLPVEYNLATAPTPKDRRIHLYNQPARVLAVLRYSGVNTQEKIKKHSAELMRWLSKNHLYDPIGEIQSAEYDGPSTIPFLRKNEVLIEVNGL</sequence>
<dbReference type="InterPro" id="IPR011256">
    <property type="entry name" value="Reg_factor_effector_dom_sf"/>
</dbReference>
<dbReference type="InterPro" id="IPR006917">
    <property type="entry name" value="SOUL_heme-bd"/>
</dbReference>
<reference evidence="1 2" key="1">
    <citation type="submission" date="2023-11" db="EMBL/GenBank/DDBJ databases">
        <title>A Novel Polar Bacteriovorax (B. antarcticus) Isolated from the Biocrust in Antarctica.</title>
        <authorList>
            <person name="Mun W."/>
            <person name="Choi S.Y."/>
            <person name="Mitchell R.J."/>
        </authorList>
    </citation>
    <scope>NUCLEOTIDE SEQUENCE [LARGE SCALE GENOMIC DNA]</scope>
    <source>
        <strain evidence="1 2">PP10</strain>
    </source>
</reference>
<dbReference type="PANTHER" id="PTHR11220:SF1">
    <property type="entry name" value="HEME-BINDING PROTEIN 2"/>
    <property type="match status" value="1"/>
</dbReference>
<dbReference type="EMBL" id="JAYGJQ010000002">
    <property type="protein sequence ID" value="MEA9357417.1"/>
    <property type="molecule type" value="Genomic_DNA"/>
</dbReference>
<protein>
    <submittedName>
        <fullName evidence="1">Heme-binding protein</fullName>
    </submittedName>
</protein>
<dbReference type="Pfam" id="PF04832">
    <property type="entry name" value="SOUL"/>
    <property type="match status" value="1"/>
</dbReference>
<dbReference type="PANTHER" id="PTHR11220">
    <property type="entry name" value="HEME-BINDING PROTEIN-RELATED"/>
    <property type="match status" value="1"/>
</dbReference>
<evidence type="ECO:0000313" key="2">
    <source>
        <dbReference type="Proteomes" id="UP001302274"/>
    </source>
</evidence>
<dbReference type="Gene3D" id="3.20.80.10">
    <property type="entry name" value="Regulatory factor, effector binding domain"/>
    <property type="match status" value="1"/>
</dbReference>